<gene>
    <name evidence="1" type="ORF">POCULU_LOCUS3214</name>
</gene>
<keyword evidence="2" id="KW-1185">Reference proteome</keyword>
<protein>
    <submittedName>
        <fullName evidence="1">1658_t:CDS:1</fullName>
    </submittedName>
</protein>
<evidence type="ECO:0000313" key="2">
    <source>
        <dbReference type="Proteomes" id="UP000789572"/>
    </source>
</evidence>
<dbReference type="Proteomes" id="UP000789572">
    <property type="component" value="Unassembled WGS sequence"/>
</dbReference>
<name>A0A9N8ZZD8_9GLOM</name>
<reference evidence="1" key="1">
    <citation type="submission" date="2021-06" db="EMBL/GenBank/DDBJ databases">
        <authorList>
            <person name="Kallberg Y."/>
            <person name="Tangrot J."/>
            <person name="Rosling A."/>
        </authorList>
    </citation>
    <scope>NUCLEOTIDE SEQUENCE</scope>
    <source>
        <strain evidence="1">IA702</strain>
    </source>
</reference>
<organism evidence="1 2">
    <name type="scientific">Paraglomus occultum</name>
    <dbReference type="NCBI Taxonomy" id="144539"/>
    <lineage>
        <taxon>Eukaryota</taxon>
        <taxon>Fungi</taxon>
        <taxon>Fungi incertae sedis</taxon>
        <taxon>Mucoromycota</taxon>
        <taxon>Glomeromycotina</taxon>
        <taxon>Glomeromycetes</taxon>
        <taxon>Paraglomerales</taxon>
        <taxon>Paraglomeraceae</taxon>
        <taxon>Paraglomus</taxon>
    </lineage>
</organism>
<comment type="caution">
    <text evidence="1">The sequence shown here is derived from an EMBL/GenBank/DDBJ whole genome shotgun (WGS) entry which is preliminary data.</text>
</comment>
<dbReference type="EMBL" id="CAJVPJ010000341">
    <property type="protein sequence ID" value="CAG8513881.1"/>
    <property type="molecule type" value="Genomic_DNA"/>
</dbReference>
<evidence type="ECO:0000313" key="1">
    <source>
        <dbReference type="EMBL" id="CAG8513881.1"/>
    </source>
</evidence>
<sequence>MALQKRKMLAYVVKLSIKPPNQTYKSCVSLLDTKYKTLNVLQQMSFLLSELFRASSANARTNLLEQACLRKQAQQPMLTLGVTFVSWSRLKNGQRLFPQRRKLQPCEAKLRVL</sequence>
<accession>A0A9N8ZZD8</accession>
<dbReference type="AlphaFoldDB" id="A0A9N8ZZD8"/>
<proteinExistence type="predicted"/>